<proteinExistence type="predicted"/>
<evidence type="ECO:0000313" key="3">
    <source>
        <dbReference type="Proteomes" id="UP000182121"/>
    </source>
</evidence>
<dbReference type="RefSeq" id="WP_074664020.1">
    <property type="nucleotide sequence ID" value="NZ_FOIO01000058.1"/>
</dbReference>
<comment type="caution">
    <text evidence="2">The sequence shown here is derived from an EMBL/GenBank/DDBJ whole genome shotgun (WGS) entry which is preliminary data.</text>
</comment>
<accession>A0A1I0JIS3</accession>
<dbReference type="AlphaFoldDB" id="A0A1I0JIS3"/>
<gene>
    <name evidence="2" type="ORF">SAMN05216521_105822</name>
</gene>
<evidence type="ECO:0000313" key="2">
    <source>
        <dbReference type="EMBL" id="SEU09986.1"/>
    </source>
</evidence>
<dbReference type="EMBL" id="FOIO01000058">
    <property type="protein sequence ID" value="SEU09986.1"/>
    <property type="molecule type" value="Genomic_DNA"/>
</dbReference>
<organism evidence="2 3">
    <name type="scientific">Enterocloster clostridioformis</name>
    <dbReference type="NCBI Taxonomy" id="1531"/>
    <lineage>
        <taxon>Bacteria</taxon>
        <taxon>Bacillati</taxon>
        <taxon>Bacillota</taxon>
        <taxon>Clostridia</taxon>
        <taxon>Lachnospirales</taxon>
        <taxon>Lachnospiraceae</taxon>
        <taxon>Enterocloster</taxon>
    </lineage>
</organism>
<dbReference type="Pfam" id="PF18843">
    <property type="entry name" value="LPD28"/>
    <property type="match status" value="1"/>
</dbReference>
<name>A0A1I0JIS3_9FIRM</name>
<dbReference type="InterPro" id="IPR040809">
    <property type="entry name" value="LPD28"/>
</dbReference>
<reference evidence="2 3" key="1">
    <citation type="submission" date="2016-10" db="EMBL/GenBank/DDBJ databases">
        <authorList>
            <person name="Varghese N."/>
            <person name="Submissions S."/>
        </authorList>
    </citation>
    <scope>NUCLEOTIDE SEQUENCE [LARGE SCALE GENOMIC DNA]</scope>
    <source>
        <strain evidence="2 3">NLAE-zl-C196</strain>
    </source>
</reference>
<feature type="domain" description="Large polyvalent protein associated" evidence="1">
    <location>
        <begin position="8"/>
        <end position="99"/>
    </location>
</feature>
<evidence type="ECO:0000259" key="1">
    <source>
        <dbReference type="Pfam" id="PF18843"/>
    </source>
</evidence>
<dbReference type="Proteomes" id="UP000182121">
    <property type="component" value="Unassembled WGS sequence"/>
</dbReference>
<sequence>MKGLDANTQKYELAEIDHKVVLFTNMRLDRDTVPEGIFCYDVRDSDNLDGSMAQIKPFVLVNHWGTILSKKPFPLDESGSYCPEDWGYLGESMSLSEFRKETAEQLEARLEPQPSGGEMTMQP</sequence>
<protein>
    <recommendedName>
        <fullName evidence="1">Large polyvalent protein associated domain-containing protein</fullName>
    </recommendedName>
</protein>